<evidence type="ECO:0000313" key="2">
    <source>
        <dbReference type="EMBL" id="MDV6279370.1"/>
    </source>
</evidence>
<evidence type="ECO:0000313" key="3">
    <source>
        <dbReference type="Proteomes" id="UP001185737"/>
    </source>
</evidence>
<keyword evidence="3" id="KW-1185">Reference proteome</keyword>
<sequence>MTATAHRPGRCRLDDELLMHVDALADRLGSDRQELVYLAAKRIPRFRGNIENWRLDEMFRGPKNRKHMLAKPARREKIRRMDRGSDT</sequence>
<protein>
    <recommendedName>
        <fullName evidence="4">Ribbon-helix-helix protein CopG domain-containing protein</fullName>
    </recommendedName>
</protein>
<name>A0ABU4C7U6_RHOJO</name>
<dbReference type="RefSeq" id="WP_280783797.1">
    <property type="nucleotide sequence ID" value="NZ_JAWLKA010000001.1"/>
</dbReference>
<dbReference type="EMBL" id="JAWLKA010000001">
    <property type="protein sequence ID" value="MDV6279370.1"/>
    <property type="molecule type" value="Genomic_DNA"/>
</dbReference>
<proteinExistence type="predicted"/>
<feature type="region of interest" description="Disordered" evidence="1">
    <location>
        <begin position="66"/>
        <end position="87"/>
    </location>
</feature>
<gene>
    <name evidence="2" type="ORF">R3Q59_02505</name>
</gene>
<organism evidence="2 3">
    <name type="scientific">Rhodococcus jostii</name>
    <dbReference type="NCBI Taxonomy" id="132919"/>
    <lineage>
        <taxon>Bacteria</taxon>
        <taxon>Bacillati</taxon>
        <taxon>Actinomycetota</taxon>
        <taxon>Actinomycetes</taxon>
        <taxon>Mycobacteriales</taxon>
        <taxon>Nocardiaceae</taxon>
        <taxon>Rhodococcus</taxon>
    </lineage>
</organism>
<dbReference type="Proteomes" id="UP001185737">
    <property type="component" value="Unassembled WGS sequence"/>
</dbReference>
<reference evidence="2 3" key="1">
    <citation type="submission" date="2023-10" db="EMBL/GenBank/DDBJ databases">
        <title>Development of a sustainable strategy for remediation of hydrocarbon-contaminated territories based on the waste exchange concept.</title>
        <authorList>
            <person name="Krivoruchko A."/>
        </authorList>
    </citation>
    <scope>NUCLEOTIDE SEQUENCE [LARGE SCALE GENOMIC DNA]</scope>
    <source>
        <strain evidence="2 3">IEGM 60</strain>
    </source>
</reference>
<accession>A0ABU4C7U6</accession>
<feature type="compositionally biased region" description="Basic and acidic residues" evidence="1">
    <location>
        <begin position="73"/>
        <end position="87"/>
    </location>
</feature>
<comment type="caution">
    <text evidence="2">The sequence shown here is derived from an EMBL/GenBank/DDBJ whole genome shotgun (WGS) entry which is preliminary data.</text>
</comment>
<evidence type="ECO:0008006" key="4">
    <source>
        <dbReference type="Google" id="ProtNLM"/>
    </source>
</evidence>
<evidence type="ECO:0000256" key="1">
    <source>
        <dbReference type="SAM" id="MobiDB-lite"/>
    </source>
</evidence>